<dbReference type="Proteomes" id="UP001153269">
    <property type="component" value="Unassembled WGS sequence"/>
</dbReference>
<reference evidence="2" key="1">
    <citation type="submission" date="2020-03" db="EMBL/GenBank/DDBJ databases">
        <authorList>
            <person name="Weist P."/>
        </authorList>
    </citation>
    <scope>NUCLEOTIDE SEQUENCE</scope>
</reference>
<feature type="compositionally biased region" description="Basic and acidic residues" evidence="1">
    <location>
        <begin position="1"/>
        <end position="19"/>
    </location>
</feature>
<evidence type="ECO:0000256" key="1">
    <source>
        <dbReference type="SAM" id="MobiDB-lite"/>
    </source>
</evidence>
<evidence type="ECO:0000313" key="2">
    <source>
        <dbReference type="EMBL" id="CAB1431810.1"/>
    </source>
</evidence>
<feature type="compositionally biased region" description="Basic and acidic residues" evidence="1">
    <location>
        <begin position="26"/>
        <end position="47"/>
    </location>
</feature>
<organism evidence="2 3">
    <name type="scientific">Pleuronectes platessa</name>
    <name type="common">European plaice</name>
    <dbReference type="NCBI Taxonomy" id="8262"/>
    <lineage>
        <taxon>Eukaryota</taxon>
        <taxon>Metazoa</taxon>
        <taxon>Chordata</taxon>
        <taxon>Craniata</taxon>
        <taxon>Vertebrata</taxon>
        <taxon>Euteleostomi</taxon>
        <taxon>Actinopterygii</taxon>
        <taxon>Neopterygii</taxon>
        <taxon>Teleostei</taxon>
        <taxon>Neoteleostei</taxon>
        <taxon>Acanthomorphata</taxon>
        <taxon>Carangaria</taxon>
        <taxon>Pleuronectiformes</taxon>
        <taxon>Pleuronectoidei</taxon>
        <taxon>Pleuronectidae</taxon>
        <taxon>Pleuronectes</taxon>
    </lineage>
</organism>
<name>A0A9N7UI02_PLEPL</name>
<keyword evidence="3" id="KW-1185">Reference proteome</keyword>
<evidence type="ECO:0000313" key="3">
    <source>
        <dbReference type="Proteomes" id="UP001153269"/>
    </source>
</evidence>
<sequence>MKADLNGVKKKEEEKEEEKKKKKEEKKKEEEPHAERQRPADGGDTDCRVSPLELEDTSLPGLRYKTSPPQLHW</sequence>
<accession>A0A9N7UI02</accession>
<feature type="region of interest" description="Disordered" evidence="1">
    <location>
        <begin position="1"/>
        <end position="73"/>
    </location>
</feature>
<dbReference type="AlphaFoldDB" id="A0A9N7UI02"/>
<gene>
    <name evidence="2" type="ORF">PLEPLA_LOCUS19867</name>
</gene>
<proteinExistence type="predicted"/>
<dbReference type="EMBL" id="CADEAL010001375">
    <property type="protein sequence ID" value="CAB1431810.1"/>
    <property type="molecule type" value="Genomic_DNA"/>
</dbReference>
<protein>
    <submittedName>
        <fullName evidence="2">Uncharacterized protein</fullName>
    </submittedName>
</protein>
<comment type="caution">
    <text evidence="2">The sequence shown here is derived from an EMBL/GenBank/DDBJ whole genome shotgun (WGS) entry which is preliminary data.</text>
</comment>